<gene>
    <name evidence="2" type="ORF">SPARVUS_LOCUS15611141</name>
</gene>
<proteinExistence type="predicted"/>
<organism evidence="2 3">
    <name type="scientific">Staurois parvus</name>
    <dbReference type="NCBI Taxonomy" id="386267"/>
    <lineage>
        <taxon>Eukaryota</taxon>
        <taxon>Metazoa</taxon>
        <taxon>Chordata</taxon>
        <taxon>Craniata</taxon>
        <taxon>Vertebrata</taxon>
        <taxon>Euteleostomi</taxon>
        <taxon>Amphibia</taxon>
        <taxon>Batrachia</taxon>
        <taxon>Anura</taxon>
        <taxon>Neobatrachia</taxon>
        <taxon>Ranoidea</taxon>
        <taxon>Ranidae</taxon>
        <taxon>Staurois</taxon>
    </lineage>
</organism>
<sequence>MLGIWKSPVQALVLGVTLSVCMRLASAIKVQVIPNNPMVGQPVTLKVSDVSGRMRFATWYRGKSTDAADQILNYFPSRRV</sequence>
<evidence type="ECO:0000313" key="3">
    <source>
        <dbReference type="Proteomes" id="UP001162483"/>
    </source>
</evidence>
<reference evidence="2" key="1">
    <citation type="submission" date="2023-05" db="EMBL/GenBank/DDBJ databases">
        <authorList>
            <person name="Stuckert A."/>
        </authorList>
    </citation>
    <scope>NUCLEOTIDE SEQUENCE</scope>
</reference>
<dbReference type="Proteomes" id="UP001162483">
    <property type="component" value="Unassembled WGS sequence"/>
</dbReference>
<accession>A0ABN9H9S2</accession>
<feature type="signal peptide" evidence="1">
    <location>
        <begin position="1"/>
        <end position="27"/>
    </location>
</feature>
<comment type="caution">
    <text evidence="2">The sequence shown here is derived from an EMBL/GenBank/DDBJ whole genome shotgun (WGS) entry which is preliminary data.</text>
</comment>
<feature type="chain" id="PRO_5047362533" evidence="1">
    <location>
        <begin position="28"/>
        <end position="80"/>
    </location>
</feature>
<name>A0ABN9H9S2_9NEOB</name>
<dbReference type="EMBL" id="CATNWA010020342">
    <property type="protein sequence ID" value="CAI9617884.1"/>
    <property type="molecule type" value="Genomic_DNA"/>
</dbReference>
<keyword evidence="3" id="KW-1185">Reference proteome</keyword>
<evidence type="ECO:0000313" key="2">
    <source>
        <dbReference type="EMBL" id="CAI9617884.1"/>
    </source>
</evidence>
<dbReference type="InterPro" id="IPR013783">
    <property type="entry name" value="Ig-like_fold"/>
</dbReference>
<evidence type="ECO:0000256" key="1">
    <source>
        <dbReference type="SAM" id="SignalP"/>
    </source>
</evidence>
<dbReference type="Gene3D" id="2.60.40.10">
    <property type="entry name" value="Immunoglobulins"/>
    <property type="match status" value="1"/>
</dbReference>
<keyword evidence="1" id="KW-0732">Signal</keyword>
<protein>
    <submittedName>
        <fullName evidence="2">Uncharacterized protein</fullName>
    </submittedName>
</protein>